<name>U4TPS6_9LACO</name>
<keyword evidence="2" id="KW-1185">Reference proteome</keyword>
<dbReference type="EMBL" id="KI271610">
    <property type="protein sequence ID" value="ERL63883.1"/>
    <property type="molecule type" value="Genomic_DNA"/>
</dbReference>
<accession>U4TPS6</accession>
<dbReference type="OrthoDB" id="9761789at2"/>
<dbReference type="InterPro" id="IPR043750">
    <property type="entry name" value="DUF5695"/>
</dbReference>
<gene>
    <name evidence="1" type="ORF">L248_1824</name>
</gene>
<dbReference type="RefSeq" id="WP_022530830.1">
    <property type="nucleotide sequence ID" value="NZ_KI271610.1"/>
</dbReference>
<evidence type="ECO:0000313" key="1">
    <source>
        <dbReference type="EMBL" id="ERL63883.1"/>
    </source>
</evidence>
<dbReference type="HOGENOM" id="CLU_015362_0_0_9"/>
<dbReference type="eggNOG" id="ENOG502Z7QN">
    <property type="taxonomic scope" value="Bacteria"/>
</dbReference>
<sequence length="831" mass="93696">MTQASGHFELAPLIAGSALLKACRFVPATGSAFDFGTSLVEKPRTGKAYYQLGDVELALRAGADDDWHFFNTKDDQSLAGSPLKVDRHWAAAGAGATFTVTLRNPTDMAYEVGGLGTAMIFNQVFSGKTLDESHTQCVFIDPYMGLDAGYLQVVRLNGEGPTLLVTPGDQTPFTAYRPLLDDATPRGVDFEGFYEWTVLDKAWAETDWEGKTQWNEPAAMTLAPGDSRTFTWQFSTCPSPRAIPDALQAAGLPVADSLPGYVLRGDESAALRLTSPAAVQEITATPAGALTATADPQRQQWQIQHRPGFKGNARLTVLYADGRHQSLHYRVTMTAAESVRRLADFHVQHQWLDQPDAFNRQHAFMPFDRETGRMVTDAKRLAFVSGVSDEVGAGPNLLMAMKNLLMPDRQQVEMLQEYVDDVLWGHLQNADYSIRASLFYTSEEESKKNWGSWDQRRSETTWRAYNYIHQAVIYWVLYRLARNYPNLVSHHQWDWYLRHAYETVLAMHRFCGKDDPMDLEQFGLMVGSAHLWMLRDLENEGWHDEAQRFTDYMHQRYEIWAGLKYPYGSEMPWDSTGQEEVYMWCDYFNDRPKAVQTVQAIEAYTPHVPHWGYDGDSRRYFDSMVYGKWEKVAREFGHYGSSLNAIPLLHEYLHHDPTDLALLQLGYAASTSALFDIDSDGFGSMAYLADPAIQAFEPWTGDYGQAFYGYAHDAGQYVFYDKQRGWLSFGGKTSDAGQRITLTPTDAFHRRVFVHGARGDWSLISETTPIRQVTLDAVAKKVTVQLATAEVLPYQLRLRTSTNLSPASLTDTVRGAYAFPANTKQVVFDLD</sequence>
<proteinExistence type="predicted"/>
<dbReference type="STRING" id="1231336.L248_1824"/>
<protein>
    <submittedName>
        <fullName evidence="1">Uncharacterized protein</fullName>
    </submittedName>
</protein>
<dbReference type="Pfam" id="PF18951">
    <property type="entry name" value="DUF5695"/>
    <property type="match status" value="1"/>
</dbReference>
<evidence type="ECO:0000313" key="2">
    <source>
        <dbReference type="Proteomes" id="UP000030647"/>
    </source>
</evidence>
<dbReference type="Proteomes" id="UP000030647">
    <property type="component" value="Unassembled WGS sequence"/>
</dbReference>
<organism evidence="1 2">
    <name type="scientific">Schleiferilactobacillus shenzhenensis LY-73</name>
    <dbReference type="NCBI Taxonomy" id="1231336"/>
    <lineage>
        <taxon>Bacteria</taxon>
        <taxon>Bacillati</taxon>
        <taxon>Bacillota</taxon>
        <taxon>Bacilli</taxon>
        <taxon>Lactobacillales</taxon>
        <taxon>Lactobacillaceae</taxon>
        <taxon>Schleiferilactobacillus</taxon>
    </lineage>
</organism>
<reference evidence="2" key="1">
    <citation type="journal article" date="2013" name="Genome Announc.">
        <title>Whole-Genome Sequencing of Lactobacillus shenzhenensis Strain LY-73T.</title>
        <authorList>
            <person name="Lin Z."/>
            <person name="Liu Z."/>
            <person name="Yang R."/>
            <person name="Zou Y."/>
            <person name="Wan D."/>
            <person name="Chen J."/>
            <person name="Guo M."/>
            <person name="Zhao J."/>
            <person name="Fang C."/>
            <person name="Yang R."/>
            <person name="Liu F."/>
        </authorList>
    </citation>
    <scope>NUCLEOTIDE SEQUENCE [LARGE SCALE GENOMIC DNA]</scope>
    <source>
        <strain evidence="2">LY-73</strain>
    </source>
</reference>
<dbReference type="AlphaFoldDB" id="U4TPS6"/>